<accession>A0ABS8ES77</accession>
<dbReference type="PANTHER" id="PTHR30627:SF2">
    <property type="entry name" value="PEPTIDOGLYCAN D,D-TRANSPEPTIDASE MRDA"/>
    <property type="match status" value="1"/>
</dbReference>
<reference evidence="13 14" key="1">
    <citation type="submission" date="2021-10" db="EMBL/GenBank/DDBJ databases">
        <title>Anaerobic single-cell dispensing facilitates the cultivation of human gut bacteria.</title>
        <authorList>
            <person name="Afrizal A."/>
        </authorList>
    </citation>
    <scope>NUCLEOTIDE SEQUENCE [LARGE SCALE GENOMIC DNA]</scope>
    <source>
        <strain evidence="13 14">CLA-AA-H246</strain>
    </source>
</reference>
<dbReference type="RefSeq" id="WP_248834581.1">
    <property type="nucleotide sequence ID" value="NZ_JAJEQE010000002.1"/>
</dbReference>
<feature type="domain" description="Penicillin-binding protein transpeptidase" evidence="11">
    <location>
        <begin position="620"/>
        <end position="959"/>
    </location>
</feature>
<evidence type="ECO:0000256" key="5">
    <source>
        <dbReference type="ARBA" id="ARBA00022692"/>
    </source>
</evidence>
<dbReference type="SUPFAM" id="SSF56601">
    <property type="entry name" value="beta-lactamase/transpeptidase-like"/>
    <property type="match status" value="1"/>
</dbReference>
<evidence type="ECO:0000256" key="9">
    <source>
        <dbReference type="ARBA" id="ARBA00023136"/>
    </source>
</evidence>
<dbReference type="PANTHER" id="PTHR30627">
    <property type="entry name" value="PEPTIDOGLYCAN D,D-TRANSPEPTIDASE"/>
    <property type="match status" value="1"/>
</dbReference>
<proteinExistence type="inferred from homology"/>
<evidence type="ECO:0000256" key="8">
    <source>
        <dbReference type="ARBA" id="ARBA00022989"/>
    </source>
</evidence>
<comment type="caution">
    <text evidence="13">The sequence shown here is derived from an EMBL/GenBank/DDBJ whole genome shotgun (WGS) entry which is preliminary data.</text>
</comment>
<comment type="similarity">
    <text evidence="3">Belongs to the transpeptidase family.</text>
</comment>
<name>A0ABS8ES77_9FIRM</name>
<evidence type="ECO:0000259" key="11">
    <source>
        <dbReference type="Pfam" id="PF00905"/>
    </source>
</evidence>
<dbReference type="Gene3D" id="3.90.1310.10">
    <property type="entry name" value="Penicillin-binding protein 2a (Domain 2)"/>
    <property type="match status" value="1"/>
</dbReference>
<feature type="domain" description="Penicillin-binding protein dimerisation" evidence="12">
    <location>
        <begin position="61"/>
        <end position="334"/>
    </location>
</feature>
<organism evidence="13 14">
    <name type="scientific">Hominisplanchenecus faecis</name>
    <dbReference type="NCBI Taxonomy" id="2885351"/>
    <lineage>
        <taxon>Bacteria</taxon>
        <taxon>Bacillati</taxon>
        <taxon>Bacillota</taxon>
        <taxon>Clostridia</taxon>
        <taxon>Lachnospirales</taxon>
        <taxon>Lachnospiraceae</taxon>
        <taxon>Hominisplanchenecus</taxon>
    </lineage>
</organism>
<keyword evidence="9" id="KW-0472">Membrane</keyword>
<keyword evidence="10" id="KW-0961">Cell wall biogenesis/degradation</keyword>
<keyword evidence="5" id="KW-0812">Transmembrane</keyword>
<evidence type="ECO:0000259" key="12">
    <source>
        <dbReference type="Pfam" id="PF03717"/>
    </source>
</evidence>
<dbReference type="EMBL" id="JAJEQE010000002">
    <property type="protein sequence ID" value="MCC2147907.1"/>
    <property type="molecule type" value="Genomic_DNA"/>
</dbReference>
<evidence type="ECO:0000256" key="1">
    <source>
        <dbReference type="ARBA" id="ARBA00004167"/>
    </source>
</evidence>
<evidence type="ECO:0000256" key="10">
    <source>
        <dbReference type="ARBA" id="ARBA00023316"/>
    </source>
</evidence>
<evidence type="ECO:0000256" key="2">
    <source>
        <dbReference type="ARBA" id="ARBA00004236"/>
    </source>
</evidence>
<sequence length="987" mass="110017">MFNYVKNSLSKLIKSRLIVLVVLFALLAGILIQRLYTMQIINGEKYLTDFTMQIKKETTLKSTRGNIYDRDGNAVAYNKLAYNVTYEDVGSYDTTRERNLAMNGSLYQIMKVIEDGGDQVYTNYAIDIGSDGQYEFTREGFNLLRFRADIFGYADTEDLKTDERNCTAEEMMQTLSTKKWYGIDLSVYTEEELQEYGLPSSFTKEEQLKLTALRSAVAQNSYQKYVTTTIAKDISKDTVAVIMENKDRYPGVDVEEDSIRVYEDGLYMAPLIGYTGQVSAEELEELNGENGNGQYSSSDIVGKSGLEKYFEKELRGQNGTKTVYVDNLGKVLKEDSEVAPQAGNDIHLTIDRNLQIAVYKILEQYIAGIVYNKIFDAEKFDKDSISSEDDILIPIYDVYYSLFENNVLDADHLASDDASDNEKRIYSEFQSREEEIFSEIRGQMTSSSATAYQDLSEEMQVYESFIVDDVLIEGTEVLDKDKIDTNDEMWTKWSNDGSVSLNEFLSYAISKNWIDITKVNSDTTYLDTSEITAALADYVTDYLSKSDAFSRQVYKYMIQNYQISGKDICLLLFDQGILKMNEEDYSALENGAVSAYDFIMAKIYSLEITPAMLALEPCTGSAVITDPDNGDVLACVTYPGYDNNRLANNMDDDYFYKLNSDKSSPFYNKATQEVTAPGSTFKIVAATAGVMEGVVGAYDTINCTGKFQLIPPDVNCWIYSERYKSGSHGPLTLSQAIKESCNFYFNTVGYMLGKTSDFTNLTPETDADGNVVQSSTYNDAQAISTLTKYAAMYGFDANTGIEIDETAPHVSTADGARTAMGQAGNTFTTSQLSRYAATIANNGTCYDLTLLDRITDSDNNTLEEPEPVVHSTVDLSSDLWDVIHSGMNGVYQSNAAFTDIKSSFNMAGKTGTAQENQDKPNHALFIGYAPYDTPEIAMAVRITNGYSSTNAASVAKDIVSYYFKLKDESDIITNTAANVNVSNSFAD</sequence>
<gene>
    <name evidence="13" type="ORF">LKD42_01345</name>
</gene>
<keyword evidence="8" id="KW-1133">Transmembrane helix</keyword>
<dbReference type="Pfam" id="PF03717">
    <property type="entry name" value="PBP_dimer"/>
    <property type="match status" value="1"/>
</dbReference>
<evidence type="ECO:0000256" key="3">
    <source>
        <dbReference type="ARBA" id="ARBA00007171"/>
    </source>
</evidence>
<evidence type="ECO:0000313" key="14">
    <source>
        <dbReference type="Proteomes" id="UP001299235"/>
    </source>
</evidence>
<evidence type="ECO:0000313" key="13">
    <source>
        <dbReference type="EMBL" id="MCC2147907.1"/>
    </source>
</evidence>
<dbReference type="InterPro" id="IPR036138">
    <property type="entry name" value="PBP_dimer_sf"/>
</dbReference>
<keyword evidence="4" id="KW-1003">Cell membrane</keyword>
<evidence type="ECO:0000256" key="7">
    <source>
        <dbReference type="ARBA" id="ARBA00022984"/>
    </source>
</evidence>
<dbReference type="SUPFAM" id="SSF56519">
    <property type="entry name" value="Penicillin binding protein dimerisation domain"/>
    <property type="match status" value="1"/>
</dbReference>
<dbReference type="InterPro" id="IPR012338">
    <property type="entry name" value="Beta-lactam/transpept-like"/>
</dbReference>
<protein>
    <submittedName>
        <fullName evidence="13">Peptidase</fullName>
    </submittedName>
</protein>
<dbReference type="InterPro" id="IPR050515">
    <property type="entry name" value="Beta-lactam/transpept"/>
</dbReference>
<comment type="subcellular location">
    <subcellularLocation>
        <location evidence="2">Cell membrane</location>
    </subcellularLocation>
    <subcellularLocation>
        <location evidence="1">Membrane</location>
        <topology evidence="1">Single-pass membrane protein</topology>
    </subcellularLocation>
</comment>
<keyword evidence="14" id="KW-1185">Reference proteome</keyword>
<evidence type="ECO:0000256" key="6">
    <source>
        <dbReference type="ARBA" id="ARBA00022960"/>
    </source>
</evidence>
<keyword evidence="6" id="KW-0133">Cell shape</keyword>
<dbReference type="Pfam" id="PF00905">
    <property type="entry name" value="Transpeptidase"/>
    <property type="match status" value="1"/>
</dbReference>
<dbReference type="InterPro" id="IPR001460">
    <property type="entry name" value="PCN-bd_Tpept"/>
</dbReference>
<keyword evidence="7" id="KW-0573">Peptidoglycan synthesis</keyword>
<dbReference type="InterPro" id="IPR005311">
    <property type="entry name" value="PBP_dimer"/>
</dbReference>
<evidence type="ECO:0000256" key="4">
    <source>
        <dbReference type="ARBA" id="ARBA00022475"/>
    </source>
</evidence>
<dbReference type="Gene3D" id="3.40.710.10">
    <property type="entry name" value="DD-peptidase/beta-lactamase superfamily"/>
    <property type="match status" value="1"/>
</dbReference>
<dbReference type="Proteomes" id="UP001299235">
    <property type="component" value="Unassembled WGS sequence"/>
</dbReference>